<reference evidence="5" key="1">
    <citation type="journal article" date="2020" name="mSystems">
        <title>Genome- and Community-Level Interaction Insights into Carbon Utilization and Element Cycling Functions of Hydrothermarchaeota in Hydrothermal Sediment.</title>
        <authorList>
            <person name="Zhou Z."/>
            <person name="Liu Y."/>
            <person name="Xu W."/>
            <person name="Pan J."/>
            <person name="Luo Z.H."/>
            <person name="Li M."/>
        </authorList>
    </citation>
    <scope>NUCLEOTIDE SEQUENCE [LARGE SCALE GENOMIC DNA]</scope>
    <source>
        <strain evidence="5">SpSt-381</strain>
    </source>
</reference>
<evidence type="ECO:0000256" key="1">
    <source>
        <dbReference type="ARBA" id="ARBA00023002"/>
    </source>
</evidence>
<dbReference type="PANTHER" id="PTHR43491:SF1">
    <property type="entry name" value="UDP-N-ACETYL-D-MANNOSAMINE DEHYDROGENASE"/>
    <property type="match status" value="1"/>
</dbReference>
<dbReference type="InterPro" id="IPR036220">
    <property type="entry name" value="UDP-Glc/GDP-Man_DH_C_sf"/>
</dbReference>
<accession>A0A832HZS7</accession>
<dbReference type="GO" id="GO:0016616">
    <property type="term" value="F:oxidoreductase activity, acting on the CH-OH group of donors, NAD or NADP as acceptor"/>
    <property type="evidence" value="ECO:0007669"/>
    <property type="project" value="InterPro"/>
</dbReference>
<comment type="caution">
    <text evidence="5">The sequence shown here is derived from an EMBL/GenBank/DDBJ whole genome shotgun (WGS) entry which is preliminary data.</text>
</comment>
<dbReference type="InterPro" id="IPR014026">
    <property type="entry name" value="UDP-Glc/GDP-Man_DH_dimer"/>
</dbReference>
<dbReference type="SUPFAM" id="SSF48179">
    <property type="entry name" value="6-phosphogluconate dehydrogenase C-terminal domain-like"/>
    <property type="match status" value="1"/>
</dbReference>
<sequence>MPTSRGRKGRSPAERLARRLDTRTAHLGVIGLGYVGLPLAVEMAQAGFKVTGIDIDERRVRELQRGRSYIQDVPTADLRAVVRSGHFTATSDFSALRRADTVNICVPTPLSKQRDPDVSYIVAAVAQIKKYLHPGMLVILESTTYPGTTDELILPTLQSTGLKVGRDFFLAFSPERVDPGNPTFNTRNIPKVVGGVTPACTDVAVRLYRQRLERVEPVSSTQVAEMVKLLENTFRSVNIGLVNEMALLCKRLNIDVWEVIQAASTKPFGFMPFYPGPGLGGHCIPIDPFYLSWKARASGFEARFIELAGYVNGRMPEHVVDLVAEALNRRGRAVRGSRVLVLGVAYKADIDDVRESPSLDIMEKLRERGAKIEYSDPHVPSIEFAGRRMKSTALTPSSLRRFDCAVVATAHRVLPYGMIARHARAIVDTRNAYRGRRSPKIIRL</sequence>
<dbReference type="Pfam" id="PF00984">
    <property type="entry name" value="UDPG_MGDP_dh"/>
    <property type="match status" value="1"/>
</dbReference>
<keyword evidence="1" id="KW-0560">Oxidoreductase</keyword>
<evidence type="ECO:0000256" key="2">
    <source>
        <dbReference type="ARBA" id="ARBA00023027"/>
    </source>
</evidence>
<dbReference type="GO" id="GO:0051287">
    <property type="term" value="F:NAD binding"/>
    <property type="evidence" value="ECO:0007669"/>
    <property type="project" value="InterPro"/>
</dbReference>
<dbReference type="GO" id="GO:0000271">
    <property type="term" value="P:polysaccharide biosynthetic process"/>
    <property type="evidence" value="ECO:0007669"/>
    <property type="project" value="InterPro"/>
</dbReference>
<dbReference type="SUPFAM" id="SSF52413">
    <property type="entry name" value="UDP-glucose/GDP-mannose dehydrogenase C-terminal domain"/>
    <property type="match status" value="1"/>
</dbReference>
<dbReference type="SUPFAM" id="SSF51735">
    <property type="entry name" value="NAD(P)-binding Rossmann-fold domains"/>
    <property type="match status" value="1"/>
</dbReference>
<dbReference type="EMBL" id="DSQF01000002">
    <property type="protein sequence ID" value="HGZ42039.1"/>
    <property type="molecule type" value="Genomic_DNA"/>
</dbReference>
<dbReference type="InterPro" id="IPR028359">
    <property type="entry name" value="UDP_ManNAc/GlcNAc_DH"/>
</dbReference>
<proteinExistence type="inferred from homology"/>
<comment type="similarity">
    <text evidence="3">Belongs to the UDP-glucose/GDP-mannose dehydrogenase family.</text>
</comment>
<dbReference type="AlphaFoldDB" id="A0A832HZS7"/>
<gene>
    <name evidence="5" type="ORF">ENR23_01205</name>
</gene>
<keyword evidence="2" id="KW-0520">NAD</keyword>
<dbReference type="InterPro" id="IPR017476">
    <property type="entry name" value="UDP-Glc/GDP-Man"/>
</dbReference>
<evidence type="ECO:0000313" key="5">
    <source>
        <dbReference type="EMBL" id="HGZ42039.1"/>
    </source>
</evidence>
<dbReference type="Pfam" id="PF03720">
    <property type="entry name" value="UDPG_MGDP_dh_C"/>
    <property type="match status" value="1"/>
</dbReference>
<dbReference type="InterPro" id="IPR014027">
    <property type="entry name" value="UDP-Glc/GDP-Man_DH_C"/>
</dbReference>
<dbReference type="SMART" id="SM00984">
    <property type="entry name" value="UDPG_MGDP_dh_C"/>
    <property type="match status" value="1"/>
</dbReference>
<feature type="domain" description="UDP-glucose/GDP-mannose dehydrogenase C-terminal" evidence="4">
    <location>
        <begin position="340"/>
        <end position="435"/>
    </location>
</feature>
<protein>
    <submittedName>
        <fullName evidence="5">Nucleotide sugar dehydrogenase</fullName>
    </submittedName>
</protein>
<dbReference type="InterPro" id="IPR036291">
    <property type="entry name" value="NAD(P)-bd_dom_sf"/>
</dbReference>
<name>A0A832HZS7_UNCEI</name>
<organism evidence="5">
    <name type="scientific">Eiseniibacteriota bacterium</name>
    <dbReference type="NCBI Taxonomy" id="2212470"/>
    <lineage>
        <taxon>Bacteria</taxon>
        <taxon>Candidatus Eiseniibacteriota</taxon>
    </lineage>
</organism>
<dbReference type="Gene3D" id="3.40.50.720">
    <property type="entry name" value="NAD(P)-binding Rossmann-like Domain"/>
    <property type="match status" value="2"/>
</dbReference>
<dbReference type="GO" id="GO:0016628">
    <property type="term" value="F:oxidoreductase activity, acting on the CH-CH group of donors, NAD or NADP as acceptor"/>
    <property type="evidence" value="ECO:0007669"/>
    <property type="project" value="InterPro"/>
</dbReference>
<evidence type="ECO:0000256" key="3">
    <source>
        <dbReference type="PIRNR" id="PIRNR000124"/>
    </source>
</evidence>
<dbReference type="Pfam" id="PF03721">
    <property type="entry name" value="UDPG_MGDP_dh_N"/>
    <property type="match status" value="1"/>
</dbReference>
<dbReference type="InterPro" id="IPR008927">
    <property type="entry name" value="6-PGluconate_DH-like_C_sf"/>
</dbReference>
<dbReference type="InterPro" id="IPR001732">
    <property type="entry name" value="UDP-Glc/GDP-Man_DH_N"/>
</dbReference>
<evidence type="ECO:0000259" key="4">
    <source>
        <dbReference type="SMART" id="SM00984"/>
    </source>
</evidence>
<dbReference type="PIRSF" id="PIRSF000124">
    <property type="entry name" value="UDPglc_GDPman_dh"/>
    <property type="match status" value="1"/>
</dbReference>
<dbReference type="PIRSF" id="PIRSF500136">
    <property type="entry name" value="UDP_ManNAc_DH"/>
    <property type="match status" value="1"/>
</dbReference>
<dbReference type="NCBIfam" id="TIGR03026">
    <property type="entry name" value="NDP-sugDHase"/>
    <property type="match status" value="1"/>
</dbReference>
<dbReference type="PANTHER" id="PTHR43491">
    <property type="entry name" value="UDP-N-ACETYL-D-MANNOSAMINE DEHYDROGENASE"/>
    <property type="match status" value="1"/>
</dbReference>